<dbReference type="RefSeq" id="XP_012651359.1">
    <property type="nucleotide sequence ID" value="XM_012795905.1"/>
</dbReference>
<keyword evidence="2" id="KW-1185">Reference proteome</keyword>
<reference evidence="2" key="1">
    <citation type="journal article" date="2006" name="PLoS Biol.">
        <title>Macronuclear genome sequence of the ciliate Tetrahymena thermophila, a model eukaryote.</title>
        <authorList>
            <person name="Eisen J.A."/>
            <person name="Coyne R.S."/>
            <person name="Wu M."/>
            <person name="Wu D."/>
            <person name="Thiagarajan M."/>
            <person name="Wortman J.R."/>
            <person name="Badger J.H."/>
            <person name="Ren Q."/>
            <person name="Amedeo P."/>
            <person name="Jones K.M."/>
            <person name="Tallon L.J."/>
            <person name="Delcher A.L."/>
            <person name="Salzberg S.L."/>
            <person name="Silva J.C."/>
            <person name="Haas B.J."/>
            <person name="Majoros W.H."/>
            <person name="Farzad M."/>
            <person name="Carlton J.M."/>
            <person name="Smith R.K. Jr."/>
            <person name="Garg J."/>
            <person name="Pearlman R.E."/>
            <person name="Karrer K.M."/>
            <person name="Sun L."/>
            <person name="Manning G."/>
            <person name="Elde N.C."/>
            <person name="Turkewitz A.P."/>
            <person name="Asai D.J."/>
            <person name="Wilkes D.E."/>
            <person name="Wang Y."/>
            <person name="Cai H."/>
            <person name="Collins K."/>
            <person name="Stewart B.A."/>
            <person name="Lee S.R."/>
            <person name="Wilamowska K."/>
            <person name="Weinberg Z."/>
            <person name="Ruzzo W.L."/>
            <person name="Wloga D."/>
            <person name="Gaertig J."/>
            <person name="Frankel J."/>
            <person name="Tsao C.-C."/>
            <person name="Gorovsky M.A."/>
            <person name="Keeling P.J."/>
            <person name="Waller R.F."/>
            <person name="Patron N.J."/>
            <person name="Cherry J.M."/>
            <person name="Stover N.A."/>
            <person name="Krieger C.J."/>
            <person name="del Toro C."/>
            <person name="Ryder H.F."/>
            <person name="Williamson S.C."/>
            <person name="Barbeau R.A."/>
            <person name="Hamilton E.P."/>
            <person name="Orias E."/>
        </authorList>
    </citation>
    <scope>NUCLEOTIDE SEQUENCE [LARGE SCALE GENOMIC DNA]</scope>
    <source>
        <strain evidence="2">SB210</strain>
    </source>
</reference>
<dbReference type="EMBL" id="GG662830">
    <property type="protein sequence ID" value="EWS76119.1"/>
    <property type="molecule type" value="Genomic_DNA"/>
</dbReference>
<name>W7XLD9_TETTS</name>
<dbReference type="InParanoid" id="W7XLD9"/>
<dbReference type="Proteomes" id="UP000009168">
    <property type="component" value="Unassembled WGS sequence"/>
</dbReference>
<protein>
    <submittedName>
        <fullName evidence="1">Uncharacterized protein</fullName>
    </submittedName>
</protein>
<organism evidence="1 2">
    <name type="scientific">Tetrahymena thermophila (strain SB210)</name>
    <dbReference type="NCBI Taxonomy" id="312017"/>
    <lineage>
        <taxon>Eukaryota</taxon>
        <taxon>Sar</taxon>
        <taxon>Alveolata</taxon>
        <taxon>Ciliophora</taxon>
        <taxon>Intramacronucleata</taxon>
        <taxon>Oligohymenophorea</taxon>
        <taxon>Hymenostomatida</taxon>
        <taxon>Tetrahymenina</taxon>
        <taxon>Tetrahymenidae</taxon>
        <taxon>Tetrahymena</taxon>
    </lineage>
</organism>
<gene>
    <name evidence="1" type="ORF">TTHERM_000263700</name>
</gene>
<proteinExistence type="predicted"/>
<dbReference type="GeneID" id="24438093"/>
<evidence type="ECO:0000313" key="1">
    <source>
        <dbReference type="EMBL" id="EWS76119.1"/>
    </source>
</evidence>
<dbReference type="KEGG" id="tet:TTHERM_000263700"/>
<dbReference type="AlphaFoldDB" id="W7XLD9"/>
<accession>W7XLD9</accession>
<sequence length="171" mass="20051">MLTPKIIINLSLEYFLPIFFIEQRIFSNNKDILDIITRGEKSVVIALISSKKIFQKNQYLCSPQAYNLVSLLRQQGIFQVQTEKIYQLYKRFILFKLSQHIIVKNEIKQNKLPCSCNIYIALKPILKQGGSKTISYEQFIKLLLIQLQIQVLLQQEIINLFSLFVPCSQFF</sequence>
<evidence type="ECO:0000313" key="2">
    <source>
        <dbReference type="Proteomes" id="UP000009168"/>
    </source>
</evidence>